<dbReference type="OrthoDB" id="8001694at2"/>
<sequence length="96" mass="10632">MAPTADPSRLEAATRRLSAALSGLETAIARRIENERGQERLQLQAQAAEEDRARLAEELDRSTDRIALLEAANRDVVRRLDQSMDAIRGVLAAYES</sequence>
<dbReference type="EMBL" id="CP039865">
    <property type="protein sequence ID" value="QCK86745.1"/>
    <property type="molecule type" value="Genomic_DNA"/>
</dbReference>
<gene>
    <name evidence="2" type="ORF">E8L99_13750</name>
</gene>
<protein>
    <submittedName>
        <fullName evidence="2">DUF4164 family protein</fullName>
    </submittedName>
</protein>
<dbReference type="Proteomes" id="UP000298588">
    <property type="component" value="Chromosome"/>
</dbReference>
<proteinExistence type="predicted"/>
<dbReference type="RefSeq" id="WP_137100076.1">
    <property type="nucleotide sequence ID" value="NZ_CP039865.1"/>
</dbReference>
<accession>A0A4D7QID2</accession>
<keyword evidence="1" id="KW-0175">Coiled coil</keyword>
<keyword evidence="3" id="KW-1185">Reference proteome</keyword>
<evidence type="ECO:0000313" key="2">
    <source>
        <dbReference type="EMBL" id="QCK86745.1"/>
    </source>
</evidence>
<dbReference type="KEGG" id="paqt:E8L99_13750"/>
<dbReference type="Pfam" id="PF13747">
    <property type="entry name" value="DUF4164"/>
    <property type="match status" value="1"/>
</dbReference>
<name>A0A4D7QID2_9HYPH</name>
<evidence type="ECO:0000256" key="1">
    <source>
        <dbReference type="SAM" id="Coils"/>
    </source>
</evidence>
<organism evidence="2 3">
    <name type="scientific">Phreatobacter aquaticus</name>
    <dbReference type="NCBI Taxonomy" id="2570229"/>
    <lineage>
        <taxon>Bacteria</taxon>
        <taxon>Pseudomonadati</taxon>
        <taxon>Pseudomonadota</taxon>
        <taxon>Alphaproteobacteria</taxon>
        <taxon>Hyphomicrobiales</taxon>
        <taxon>Phreatobacteraceae</taxon>
        <taxon>Phreatobacter</taxon>
    </lineage>
</organism>
<reference evidence="2 3" key="1">
    <citation type="submission" date="2019-04" db="EMBL/GenBank/DDBJ databases">
        <title>Phreatobacter aquaticus sp. nov.</title>
        <authorList>
            <person name="Choi A."/>
            <person name="Baek K."/>
        </authorList>
    </citation>
    <scope>NUCLEOTIDE SEQUENCE [LARGE SCALE GENOMIC DNA]</scope>
    <source>
        <strain evidence="2 3">NMCR1094</strain>
    </source>
</reference>
<evidence type="ECO:0000313" key="3">
    <source>
        <dbReference type="Proteomes" id="UP000298588"/>
    </source>
</evidence>
<dbReference type="InterPro" id="IPR025310">
    <property type="entry name" value="DUF4164"/>
</dbReference>
<dbReference type="AlphaFoldDB" id="A0A4D7QID2"/>
<feature type="coiled-coil region" evidence="1">
    <location>
        <begin position="38"/>
        <end position="72"/>
    </location>
</feature>